<keyword evidence="2" id="KW-0121">Carboxypeptidase</keyword>
<sequence length="216" mass="25956">LYQLSLIDEQQRQIFEEKEKEIKELIKNEQYVMAFNKYNNDLINNSSHTLFNNFTGYDYHFNFIYLNQGMGNDPFSRLLNKRRIRHTLHVGSRRYVDDKDVIVNAQVDDILRSAKEMLEIIMNNFKVMLYSGNLDIIVAPVFNNRLINRLQWKHKDAYLKSERKIWRREKKGTVLGYIKNVYDFYEVIIRNSGHMVPEDKPEVAFQMITKFVYNQL</sequence>
<dbReference type="EMBL" id="NCKV01026074">
    <property type="protein sequence ID" value="RWS19439.1"/>
    <property type="molecule type" value="Genomic_DNA"/>
</dbReference>
<keyword evidence="3" id="KW-1185">Reference proteome</keyword>
<reference evidence="2 3" key="1">
    <citation type="journal article" date="2018" name="Gigascience">
        <title>Genomes of trombidid mites reveal novel predicted allergens and laterally-transferred genes associated with secondary metabolism.</title>
        <authorList>
            <person name="Dong X."/>
            <person name="Chaisiri K."/>
            <person name="Xia D."/>
            <person name="Armstrong S.D."/>
            <person name="Fang Y."/>
            <person name="Donnelly M.J."/>
            <person name="Kadowaki T."/>
            <person name="McGarry J.W."/>
            <person name="Darby A.C."/>
            <person name="Makepeace B.L."/>
        </authorList>
    </citation>
    <scope>NUCLEOTIDE SEQUENCE [LARGE SCALE GENOMIC DNA]</scope>
    <source>
        <strain evidence="2">UoL-UT</strain>
    </source>
</reference>
<dbReference type="Proteomes" id="UP000288716">
    <property type="component" value="Unassembled WGS sequence"/>
</dbReference>
<comment type="caution">
    <text evidence="2">The sequence shown here is derived from an EMBL/GenBank/DDBJ whole genome shotgun (WGS) entry which is preliminary data.</text>
</comment>
<organism evidence="2 3">
    <name type="scientific">Leptotrombidium deliense</name>
    <dbReference type="NCBI Taxonomy" id="299467"/>
    <lineage>
        <taxon>Eukaryota</taxon>
        <taxon>Metazoa</taxon>
        <taxon>Ecdysozoa</taxon>
        <taxon>Arthropoda</taxon>
        <taxon>Chelicerata</taxon>
        <taxon>Arachnida</taxon>
        <taxon>Acari</taxon>
        <taxon>Acariformes</taxon>
        <taxon>Trombidiformes</taxon>
        <taxon>Prostigmata</taxon>
        <taxon>Anystina</taxon>
        <taxon>Parasitengona</taxon>
        <taxon>Trombiculoidea</taxon>
        <taxon>Trombiculidae</taxon>
        <taxon>Leptotrombidium</taxon>
    </lineage>
</organism>
<gene>
    <name evidence="2" type="ORF">B4U80_12296</name>
</gene>
<dbReference type="InterPro" id="IPR029058">
    <property type="entry name" value="AB_hydrolase_fold"/>
</dbReference>
<dbReference type="GO" id="GO:0006508">
    <property type="term" value="P:proteolysis"/>
    <property type="evidence" value="ECO:0007669"/>
    <property type="project" value="InterPro"/>
</dbReference>
<evidence type="ECO:0000313" key="2">
    <source>
        <dbReference type="EMBL" id="RWS19439.1"/>
    </source>
</evidence>
<dbReference type="InterPro" id="IPR033124">
    <property type="entry name" value="Ser_caboxypep_his_AS"/>
</dbReference>
<dbReference type="SUPFAM" id="SSF53474">
    <property type="entry name" value="alpha/beta-Hydrolases"/>
    <property type="match status" value="1"/>
</dbReference>
<dbReference type="InterPro" id="IPR001563">
    <property type="entry name" value="Peptidase_S10"/>
</dbReference>
<keyword evidence="2" id="KW-0645">Protease</keyword>
<feature type="non-terminal residue" evidence="2">
    <location>
        <position position="1"/>
    </location>
</feature>
<dbReference type="STRING" id="299467.A0A443RWK9"/>
<dbReference type="GO" id="GO:0004185">
    <property type="term" value="F:serine-type carboxypeptidase activity"/>
    <property type="evidence" value="ECO:0007669"/>
    <property type="project" value="InterPro"/>
</dbReference>
<dbReference type="Pfam" id="PF00450">
    <property type="entry name" value="Peptidase_S10"/>
    <property type="match status" value="1"/>
</dbReference>
<dbReference type="PROSITE" id="PS00560">
    <property type="entry name" value="CARBOXYPEPT_SER_HIS"/>
    <property type="match status" value="1"/>
</dbReference>
<protein>
    <submittedName>
        <fullName evidence="2">Venom serine carboxypeptidase-like protein</fullName>
    </submittedName>
</protein>
<keyword evidence="2" id="KW-0378">Hydrolase</keyword>
<evidence type="ECO:0000313" key="3">
    <source>
        <dbReference type="Proteomes" id="UP000288716"/>
    </source>
</evidence>
<dbReference type="AlphaFoldDB" id="A0A443RWK9"/>
<dbReference type="VEuPathDB" id="VectorBase:LDEU012601"/>
<name>A0A443RWK9_9ACAR</name>
<comment type="similarity">
    <text evidence="1">Belongs to the peptidase S10 family.</text>
</comment>
<evidence type="ECO:0000256" key="1">
    <source>
        <dbReference type="ARBA" id="ARBA00009431"/>
    </source>
</evidence>
<dbReference type="OrthoDB" id="443318at2759"/>
<accession>A0A443RWK9</accession>
<proteinExistence type="inferred from homology"/>
<dbReference type="Gene3D" id="3.40.50.1820">
    <property type="entry name" value="alpha/beta hydrolase"/>
    <property type="match status" value="1"/>
</dbReference>